<name>A0A0C9Y2A5_9AGAR</name>
<evidence type="ECO:0000313" key="2">
    <source>
        <dbReference type="Proteomes" id="UP000054477"/>
    </source>
</evidence>
<sequence length="77" mass="8884">FKPCFPCHVHQNLSILTGSFKDPALSQRLCRLVPSQFRQKNKGLAHRLANLELLIFDFDSRPDLGFPHVASLHWILF</sequence>
<dbReference type="Proteomes" id="UP000054477">
    <property type="component" value="Unassembled WGS sequence"/>
</dbReference>
<gene>
    <name evidence="1" type="ORF">K443DRAFT_97207</name>
</gene>
<keyword evidence="2" id="KW-1185">Reference proteome</keyword>
<protein>
    <submittedName>
        <fullName evidence="1">Uncharacterized protein</fullName>
    </submittedName>
</protein>
<reference evidence="1 2" key="1">
    <citation type="submission" date="2014-04" db="EMBL/GenBank/DDBJ databases">
        <authorList>
            <consortium name="DOE Joint Genome Institute"/>
            <person name="Kuo A."/>
            <person name="Kohler A."/>
            <person name="Nagy L.G."/>
            <person name="Floudas D."/>
            <person name="Copeland A."/>
            <person name="Barry K.W."/>
            <person name="Cichocki N."/>
            <person name="Veneault-Fourrey C."/>
            <person name="LaButti K."/>
            <person name="Lindquist E.A."/>
            <person name="Lipzen A."/>
            <person name="Lundell T."/>
            <person name="Morin E."/>
            <person name="Murat C."/>
            <person name="Sun H."/>
            <person name="Tunlid A."/>
            <person name="Henrissat B."/>
            <person name="Grigoriev I.V."/>
            <person name="Hibbett D.S."/>
            <person name="Martin F."/>
            <person name="Nordberg H.P."/>
            <person name="Cantor M.N."/>
            <person name="Hua S.X."/>
        </authorList>
    </citation>
    <scope>NUCLEOTIDE SEQUENCE [LARGE SCALE GENOMIC DNA]</scope>
    <source>
        <strain evidence="1 2">LaAM-08-1</strain>
    </source>
</reference>
<accession>A0A0C9Y2A5</accession>
<dbReference type="EMBL" id="KN838595">
    <property type="protein sequence ID" value="KIK02213.1"/>
    <property type="molecule type" value="Genomic_DNA"/>
</dbReference>
<dbReference type="HOGENOM" id="CLU_2644682_0_0_1"/>
<dbReference type="AlphaFoldDB" id="A0A0C9Y2A5"/>
<evidence type="ECO:0000313" key="1">
    <source>
        <dbReference type="EMBL" id="KIK02213.1"/>
    </source>
</evidence>
<reference evidence="2" key="2">
    <citation type="submission" date="2015-01" db="EMBL/GenBank/DDBJ databases">
        <title>Evolutionary Origins and Diversification of the Mycorrhizal Mutualists.</title>
        <authorList>
            <consortium name="DOE Joint Genome Institute"/>
            <consortium name="Mycorrhizal Genomics Consortium"/>
            <person name="Kohler A."/>
            <person name="Kuo A."/>
            <person name="Nagy L.G."/>
            <person name="Floudas D."/>
            <person name="Copeland A."/>
            <person name="Barry K.W."/>
            <person name="Cichocki N."/>
            <person name="Veneault-Fourrey C."/>
            <person name="LaButti K."/>
            <person name="Lindquist E.A."/>
            <person name="Lipzen A."/>
            <person name="Lundell T."/>
            <person name="Morin E."/>
            <person name="Murat C."/>
            <person name="Riley R."/>
            <person name="Ohm R."/>
            <person name="Sun H."/>
            <person name="Tunlid A."/>
            <person name="Henrissat B."/>
            <person name="Grigoriev I.V."/>
            <person name="Hibbett D.S."/>
            <person name="Martin F."/>
        </authorList>
    </citation>
    <scope>NUCLEOTIDE SEQUENCE [LARGE SCALE GENOMIC DNA]</scope>
    <source>
        <strain evidence="2">LaAM-08-1</strain>
    </source>
</reference>
<organism evidence="1 2">
    <name type="scientific">Laccaria amethystina LaAM-08-1</name>
    <dbReference type="NCBI Taxonomy" id="1095629"/>
    <lineage>
        <taxon>Eukaryota</taxon>
        <taxon>Fungi</taxon>
        <taxon>Dikarya</taxon>
        <taxon>Basidiomycota</taxon>
        <taxon>Agaricomycotina</taxon>
        <taxon>Agaricomycetes</taxon>
        <taxon>Agaricomycetidae</taxon>
        <taxon>Agaricales</taxon>
        <taxon>Agaricineae</taxon>
        <taxon>Hydnangiaceae</taxon>
        <taxon>Laccaria</taxon>
    </lineage>
</organism>
<proteinExistence type="predicted"/>
<feature type="non-terminal residue" evidence="1">
    <location>
        <position position="1"/>
    </location>
</feature>